<comment type="caution">
    <text evidence="3">The sequence shown here is derived from an EMBL/GenBank/DDBJ whole genome shotgun (WGS) entry which is preliminary data.</text>
</comment>
<feature type="chain" id="PRO_5041248182" description="Secreted protein" evidence="2">
    <location>
        <begin position="19"/>
        <end position="77"/>
    </location>
</feature>
<protein>
    <recommendedName>
        <fullName evidence="5">Secreted protein</fullName>
    </recommendedName>
</protein>
<evidence type="ECO:0000313" key="3">
    <source>
        <dbReference type="EMBL" id="KAK0640888.1"/>
    </source>
</evidence>
<evidence type="ECO:0000256" key="2">
    <source>
        <dbReference type="SAM" id="SignalP"/>
    </source>
</evidence>
<dbReference type="Proteomes" id="UP001174936">
    <property type="component" value="Unassembled WGS sequence"/>
</dbReference>
<gene>
    <name evidence="3" type="ORF">B0T16DRAFT_418637</name>
</gene>
<feature type="compositionally biased region" description="Basic and acidic residues" evidence="1">
    <location>
        <begin position="63"/>
        <end position="77"/>
    </location>
</feature>
<name>A0AA39XV91_9PEZI</name>
<organism evidence="3 4">
    <name type="scientific">Cercophora newfieldiana</name>
    <dbReference type="NCBI Taxonomy" id="92897"/>
    <lineage>
        <taxon>Eukaryota</taxon>
        <taxon>Fungi</taxon>
        <taxon>Dikarya</taxon>
        <taxon>Ascomycota</taxon>
        <taxon>Pezizomycotina</taxon>
        <taxon>Sordariomycetes</taxon>
        <taxon>Sordariomycetidae</taxon>
        <taxon>Sordariales</taxon>
        <taxon>Lasiosphaeriaceae</taxon>
        <taxon>Cercophora</taxon>
    </lineage>
</organism>
<evidence type="ECO:0008006" key="5">
    <source>
        <dbReference type="Google" id="ProtNLM"/>
    </source>
</evidence>
<feature type="compositionally biased region" description="Low complexity" evidence="1">
    <location>
        <begin position="28"/>
        <end position="46"/>
    </location>
</feature>
<proteinExistence type="predicted"/>
<dbReference type="AlphaFoldDB" id="A0AA39XV91"/>
<dbReference type="EMBL" id="JAULSV010000006">
    <property type="protein sequence ID" value="KAK0640888.1"/>
    <property type="molecule type" value="Genomic_DNA"/>
</dbReference>
<reference evidence="3" key="1">
    <citation type="submission" date="2023-06" db="EMBL/GenBank/DDBJ databases">
        <title>Genome-scale phylogeny and comparative genomics of the fungal order Sordariales.</title>
        <authorList>
            <consortium name="Lawrence Berkeley National Laboratory"/>
            <person name="Hensen N."/>
            <person name="Bonometti L."/>
            <person name="Westerberg I."/>
            <person name="Brannstrom I.O."/>
            <person name="Guillou S."/>
            <person name="Cros-Aarteil S."/>
            <person name="Calhoun S."/>
            <person name="Haridas S."/>
            <person name="Kuo A."/>
            <person name="Mondo S."/>
            <person name="Pangilinan J."/>
            <person name="Riley R."/>
            <person name="Labutti K."/>
            <person name="Andreopoulos B."/>
            <person name="Lipzen A."/>
            <person name="Chen C."/>
            <person name="Yanf M."/>
            <person name="Daum C."/>
            <person name="Ng V."/>
            <person name="Clum A."/>
            <person name="Steindorff A."/>
            <person name="Ohm R."/>
            <person name="Martin F."/>
            <person name="Silar P."/>
            <person name="Natvig D."/>
            <person name="Lalanne C."/>
            <person name="Gautier V."/>
            <person name="Ament-Velasquez S.L."/>
            <person name="Kruys A."/>
            <person name="Hutchinson M.I."/>
            <person name="Powell A.J."/>
            <person name="Barry K."/>
            <person name="Miller A.N."/>
            <person name="Grigoriev I.V."/>
            <person name="Debuchy R."/>
            <person name="Gladieux P."/>
            <person name="Thoren M.H."/>
            <person name="Johannesson H."/>
        </authorList>
    </citation>
    <scope>NUCLEOTIDE SEQUENCE</scope>
    <source>
        <strain evidence="3">SMH2532-1</strain>
    </source>
</reference>
<keyword evidence="2" id="KW-0732">Signal</keyword>
<feature type="signal peptide" evidence="2">
    <location>
        <begin position="1"/>
        <end position="18"/>
    </location>
</feature>
<feature type="region of interest" description="Disordered" evidence="1">
    <location>
        <begin position="22"/>
        <end position="77"/>
    </location>
</feature>
<evidence type="ECO:0000256" key="1">
    <source>
        <dbReference type="SAM" id="MobiDB-lite"/>
    </source>
</evidence>
<sequence>MRLLLLTVCIHIGRIAYPQLQIKQDEPSSSPSSSHHMAAVSHQSSARPERASIVLHATRPWRASKERKQESCVRQRT</sequence>
<accession>A0AA39XV91</accession>
<keyword evidence="4" id="KW-1185">Reference proteome</keyword>
<evidence type="ECO:0000313" key="4">
    <source>
        <dbReference type="Proteomes" id="UP001174936"/>
    </source>
</evidence>